<evidence type="ECO:0000313" key="2">
    <source>
        <dbReference type="Proteomes" id="UP001497700"/>
    </source>
</evidence>
<reference evidence="1 2" key="1">
    <citation type="journal article" date="2022" name="New Phytol.">
        <title>Ecological generalism drives hyperdiversity of secondary metabolite gene clusters in xylarialean endophytes.</title>
        <authorList>
            <person name="Franco M.E.E."/>
            <person name="Wisecaver J.H."/>
            <person name="Arnold A.E."/>
            <person name="Ju Y.M."/>
            <person name="Slot J.C."/>
            <person name="Ahrendt S."/>
            <person name="Moore L.P."/>
            <person name="Eastman K.E."/>
            <person name="Scott K."/>
            <person name="Konkel Z."/>
            <person name="Mondo S.J."/>
            <person name="Kuo A."/>
            <person name="Hayes R.D."/>
            <person name="Haridas S."/>
            <person name="Andreopoulos B."/>
            <person name="Riley R."/>
            <person name="LaButti K."/>
            <person name="Pangilinan J."/>
            <person name="Lipzen A."/>
            <person name="Amirebrahimi M."/>
            <person name="Yan J."/>
            <person name="Adam C."/>
            <person name="Keymanesh K."/>
            <person name="Ng V."/>
            <person name="Louie K."/>
            <person name="Northen T."/>
            <person name="Drula E."/>
            <person name="Henrissat B."/>
            <person name="Hsieh H.M."/>
            <person name="Youens-Clark K."/>
            <person name="Lutzoni F."/>
            <person name="Miadlikowska J."/>
            <person name="Eastwood D.C."/>
            <person name="Hamelin R.C."/>
            <person name="Grigoriev I.V."/>
            <person name="U'Ren J.M."/>
        </authorList>
    </citation>
    <scope>NUCLEOTIDE SEQUENCE [LARGE SCALE GENOMIC DNA]</scope>
    <source>
        <strain evidence="1 2">CBS 119005</strain>
    </source>
</reference>
<protein>
    <submittedName>
        <fullName evidence="1">FAD-binding domain-containing protein</fullName>
    </submittedName>
</protein>
<proteinExistence type="predicted"/>
<keyword evidence="2" id="KW-1185">Reference proteome</keyword>
<name>A0ACB9YRB8_9PEZI</name>
<dbReference type="Proteomes" id="UP001497700">
    <property type="component" value="Unassembled WGS sequence"/>
</dbReference>
<organism evidence="1 2">
    <name type="scientific">Hypoxylon rubiginosum</name>
    <dbReference type="NCBI Taxonomy" id="110542"/>
    <lineage>
        <taxon>Eukaryota</taxon>
        <taxon>Fungi</taxon>
        <taxon>Dikarya</taxon>
        <taxon>Ascomycota</taxon>
        <taxon>Pezizomycotina</taxon>
        <taxon>Sordariomycetes</taxon>
        <taxon>Xylariomycetidae</taxon>
        <taxon>Xylariales</taxon>
        <taxon>Hypoxylaceae</taxon>
        <taxon>Hypoxylon</taxon>
    </lineage>
</organism>
<gene>
    <name evidence="1" type="ORF">F4820DRAFT_432163</name>
</gene>
<comment type="caution">
    <text evidence="1">The sequence shown here is derived from an EMBL/GenBank/DDBJ whole genome shotgun (WGS) entry which is preliminary data.</text>
</comment>
<sequence length="511" mass="57173">MEAHNDAVASISARIQQFYASQQPFRVYHGSTNSTRTATKSRDNTVDTSALNHILEIDNAKKTALVEPNVPMDVLVGAAVKNGLVPLVVMEFPGITVGGGFSGSAGESSSCRHGPFDSTVNSIEIVLPDGEVARASKTERPDLFWGAASAFGTLGVVTLLEVQLRDAKAFVELTHHPATSFPDARQKIQDEVASESAEFVDGIAFSTKSLVVCSGRLVDAVPAGSKPRRYLRRRDPWFYLDVQKRTRQAKQPIVDYVPLVDYLFRWDRGGFWVARYAFRYFFTPFNRITRAALDSFMHARVMYHALHKSGLSDTYIIQDVGVPYGAADEFSRWVDETLGIYPVWLCPLRVRRDAPDSAHGLHADFADPGGPEFMLNFGVWGPGPPGGYDELVRRNRAIEHKLHELGGKKTLYAQAYYTEEEFWQTYDRPAYDSVRERYRAAHLPSVYDKVKVDDGAKRDAMEDSRMPKSLRHVRPFQGLYGVYKAWRGGDYLLQSKKGKETVAPPPPKQNA</sequence>
<dbReference type="EMBL" id="MU393539">
    <property type="protein sequence ID" value="KAI4861893.1"/>
    <property type="molecule type" value="Genomic_DNA"/>
</dbReference>
<evidence type="ECO:0000313" key="1">
    <source>
        <dbReference type="EMBL" id="KAI4861893.1"/>
    </source>
</evidence>
<accession>A0ACB9YRB8</accession>